<dbReference type="Gene3D" id="1.25.40.540">
    <property type="entry name" value="TAP42-like family"/>
    <property type="match status" value="1"/>
</dbReference>
<dbReference type="AlphaFoldDB" id="A0AAI9WW64"/>
<feature type="compositionally biased region" description="Acidic residues" evidence="1">
    <location>
        <begin position="331"/>
        <end position="345"/>
    </location>
</feature>
<dbReference type="PANTHER" id="PTHR10933:SF9">
    <property type="entry name" value="IMMUNOGLOBULIN-BINDING PROTEIN 1"/>
    <property type="match status" value="1"/>
</dbReference>
<evidence type="ECO:0000256" key="1">
    <source>
        <dbReference type="SAM" id="MobiDB-lite"/>
    </source>
</evidence>
<proteinExistence type="predicted"/>
<dbReference type="Proteomes" id="UP001202479">
    <property type="component" value="Unassembled WGS sequence"/>
</dbReference>
<feature type="compositionally biased region" description="Polar residues" evidence="1">
    <location>
        <begin position="245"/>
        <end position="258"/>
    </location>
</feature>
<organism evidence="2 3">
    <name type="scientific">Candida oxycetoniae</name>
    <dbReference type="NCBI Taxonomy" id="497107"/>
    <lineage>
        <taxon>Eukaryota</taxon>
        <taxon>Fungi</taxon>
        <taxon>Dikarya</taxon>
        <taxon>Ascomycota</taxon>
        <taxon>Saccharomycotina</taxon>
        <taxon>Pichiomycetes</taxon>
        <taxon>Debaryomycetaceae</taxon>
        <taxon>Candida/Lodderomyces clade</taxon>
        <taxon>Candida</taxon>
    </lineage>
</organism>
<dbReference type="Pfam" id="PF04177">
    <property type="entry name" value="TAP42"/>
    <property type="match status" value="1"/>
</dbReference>
<dbReference type="GO" id="GO:0009966">
    <property type="term" value="P:regulation of signal transduction"/>
    <property type="evidence" value="ECO:0007669"/>
    <property type="project" value="InterPro"/>
</dbReference>
<name>A0AAI9WW64_9ASCO</name>
<dbReference type="GO" id="GO:0035303">
    <property type="term" value="P:regulation of dephosphorylation"/>
    <property type="evidence" value="ECO:0007669"/>
    <property type="project" value="TreeGrafter"/>
</dbReference>
<feature type="compositionally biased region" description="Basic and acidic residues" evidence="1">
    <location>
        <begin position="346"/>
        <end position="360"/>
    </location>
</feature>
<gene>
    <name evidence="2" type="ORF">KGF56_004499</name>
</gene>
<dbReference type="InterPro" id="IPR038511">
    <property type="entry name" value="TAP42/TAP46-like_sf"/>
</dbReference>
<protein>
    <submittedName>
        <fullName evidence="2">TAP42</fullName>
    </submittedName>
</protein>
<comment type="caution">
    <text evidence="2">The sequence shown here is derived from an EMBL/GenBank/DDBJ whole genome shotgun (WGS) entry which is preliminary data.</text>
</comment>
<dbReference type="GO" id="GO:0051721">
    <property type="term" value="F:protein phosphatase 2A binding"/>
    <property type="evidence" value="ECO:0007669"/>
    <property type="project" value="TreeGrafter"/>
</dbReference>
<evidence type="ECO:0000313" key="3">
    <source>
        <dbReference type="Proteomes" id="UP001202479"/>
    </source>
</evidence>
<reference evidence="2" key="1">
    <citation type="journal article" date="2022" name="DNA Res.">
        <title>Genome analysis of five recently described species of the CUG-Ser clade uncovers Candida theae as a new hybrid lineage with pathogenic potential in the Candida parapsilosis species complex.</title>
        <authorList>
            <person name="Mixao V."/>
            <person name="Del Olmo V."/>
            <person name="Hegedusova E."/>
            <person name="Saus E."/>
            <person name="Pryszcz L."/>
            <person name="Cillingova A."/>
            <person name="Nosek J."/>
            <person name="Gabaldon T."/>
        </authorList>
    </citation>
    <scope>NUCLEOTIDE SEQUENCE</scope>
    <source>
        <strain evidence="2">CBS 10844</strain>
    </source>
</reference>
<feature type="compositionally biased region" description="Polar residues" evidence="1">
    <location>
        <begin position="362"/>
        <end position="371"/>
    </location>
</feature>
<keyword evidence="3" id="KW-1185">Reference proteome</keyword>
<sequence>MDKLTVSERFKRAVGDYEKVFQSGKRHDSLEFQNELVCVIKEFQLIVQLVESLSLFSDNESISELNTAYMPYLNLWFYLANLFSRLLLSDGRISIDNKADFLNSAKDYVIAFLSNVCNYDLLTKIQKQKLRMMQKGEEIVLAPQAKRSEKIENFRKEQALKSKIDVFHQLKNKMDGDKIIEDEMDGGEIVEDETIREMYLDQLQLNILKAFDLFEQISMELQVLLNRPKIQQLDNSHQEVKKSQDPTGYTPNVETNPFSKNRKISDLIDNRGKVLQPFIITNNNKRQELQQRVFGTGQVLPSMSVEEYLDYELANGKLMKEEVKKGNAGVGDDDDEEEDSENDEAQLEKRRWDDWKDENPKGSGNTKGNIG</sequence>
<dbReference type="GO" id="GO:0005829">
    <property type="term" value="C:cytosol"/>
    <property type="evidence" value="ECO:0007669"/>
    <property type="project" value="TreeGrafter"/>
</dbReference>
<dbReference type="InterPro" id="IPR007304">
    <property type="entry name" value="TAP46-like"/>
</dbReference>
<dbReference type="EMBL" id="JAHUZD010000142">
    <property type="protein sequence ID" value="KAI3402618.2"/>
    <property type="molecule type" value="Genomic_DNA"/>
</dbReference>
<dbReference type="RefSeq" id="XP_049178365.1">
    <property type="nucleotide sequence ID" value="XM_049325945.1"/>
</dbReference>
<accession>A0AAI9WW64</accession>
<feature type="region of interest" description="Disordered" evidence="1">
    <location>
        <begin position="324"/>
        <end position="371"/>
    </location>
</feature>
<feature type="region of interest" description="Disordered" evidence="1">
    <location>
        <begin position="234"/>
        <end position="258"/>
    </location>
</feature>
<evidence type="ECO:0000313" key="2">
    <source>
        <dbReference type="EMBL" id="KAI3402618.2"/>
    </source>
</evidence>
<dbReference type="GeneID" id="73382114"/>
<dbReference type="PANTHER" id="PTHR10933">
    <property type="entry name" value="IMMUNOGLOBULIN-BINDING PROTEIN 1"/>
    <property type="match status" value="1"/>
</dbReference>